<evidence type="ECO:0000313" key="2">
    <source>
        <dbReference type="Proteomes" id="UP001458946"/>
    </source>
</evidence>
<gene>
    <name evidence="1" type="ORF">Dxin01_00209</name>
</gene>
<keyword evidence="2" id="KW-1185">Reference proteome</keyword>
<sequence length="70" mass="8101">MSKLAKHLIAEMYRHPVPECVNVALCEDEIDLIVAALYTIRDEGHDFDEHDRFYANDLAARFQLLKGQLK</sequence>
<reference evidence="1 2" key="1">
    <citation type="submission" date="2024-02" db="EMBL/GenBank/DDBJ databases">
        <title>Deinococcus xinjiangensis NBRC 107630.</title>
        <authorList>
            <person name="Ichikawa N."/>
            <person name="Katano-Makiyama Y."/>
            <person name="Hidaka K."/>
        </authorList>
    </citation>
    <scope>NUCLEOTIDE SEQUENCE [LARGE SCALE GENOMIC DNA]</scope>
    <source>
        <strain evidence="1 2">NBRC 107630</strain>
    </source>
</reference>
<protein>
    <submittedName>
        <fullName evidence="1">Uncharacterized protein</fullName>
    </submittedName>
</protein>
<dbReference type="EMBL" id="BAABRN010000001">
    <property type="protein sequence ID" value="GAA5500488.1"/>
    <property type="molecule type" value="Genomic_DNA"/>
</dbReference>
<comment type="caution">
    <text evidence="1">The sequence shown here is derived from an EMBL/GenBank/DDBJ whole genome shotgun (WGS) entry which is preliminary data.</text>
</comment>
<dbReference type="RefSeq" id="WP_353540472.1">
    <property type="nucleotide sequence ID" value="NZ_BAABRN010000001.1"/>
</dbReference>
<name>A0ABP9V5C6_9DEIO</name>
<evidence type="ECO:0000313" key="1">
    <source>
        <dbReference type="EMBL" id="GAA5500488.1"/>
    </source>
</evidence>
<proteinExistence type="predicted"/>
<accession>A0ABP9V5C6</accession>
<organism evidence="1 2">
    <name type="scientific">Deinococcus xinjiangensis</name>
    <dbReference type="NCBI Taxonomy" id="457454"/>
    <lineage>
        <taxon>Bacteria</taxon>
        <taxon>Thermotogati</taxon>
        <taxon>Deinococcota</taxon>
        <taxon>Deinococci</taxon>
        <taxon>Deinococcales</taxon>
        <taxon>Deinococcaceae</taxon>
        <taxon>Deinococcus</taxon>
    </lineage>
</organism>
<dbReference type="Proteomes" id="UP001458946">
    <property type="component" value="Unassembled WGS sequence"/>
</dbReference>